<feature type="transmembrane region" description="Helical" evidence="2">
    <location>
        <begin position="120"/>
        <end position="145"/>
    </location>
</feature>
<reference evidence="3" key="1">
    <citation type="journal article" date="2021" name="PeerJ">
        <title>Extensive microbial diversity within the chicken gut microbiome revealed by metagenomics and culture.</title>
        <authorList>
            <person name="Gilroy R."/>
            <person name="Ravi A."/>
            <person name="Getino M."/>
            <person name="Pursley I."/>
            <person name="Horton D.L."/>
            <person name="Alikhan N.F."/>
            <person name="Baker D."/>
            <person name="Gharbi K."/>
            <person name="Hall N."/>
            <person name="Watson M."/>
            <person name="Adriaenssens E.M."/>
            <person name="Foster-Nyarko E."/>
            <person name="Jarju S."/>
            <person name="Secka A."/>
            <person name="Antonio M."/>
            <person name="Oren A."/>
            <person name="Chaudhuri R.R."/>
            <person name="La Ragione R."/>
            <person name="Hildebrand F."/>
            <person name="Pallen M.J."/>
        </authorList>
    </citation>
    <scope>NUCLEOTIDE SEQUENCE</scope>
    <source>
        <strain evidence="3">ChiGjej1B1-98</strain>
    </source>
</reference>
<proteinExistence type="predicted"/>
<protein>
    <submittedName>
        <fullName evidence="3">Uncharacterized protein</fullName>
    </submittedName>
</protein>
<dbReference type="EMBL" id="DXDC01000369">
    <property type="protein sequence ID" value="HIY67028.1"/>
    <property type="molecule type" value="Genomic_DNA"/>
</dbReference>
<keyword evidence="2" id="KW-0812">Transmembrane</keyword>
<evidence type="ECO:0000256" key="1">
    <source>
        <dbReference type="SAM" id="MobiDB-lite"/>
    </source>
</evidence>
<feature type="transmembrane region" description="Helical" evidence="2">
    <location>
        <begin position="185"/>
        <end position="207"/>
    </location>
</feature>
<comment type="caution">
    <text evidence="3">The sequence shown here is derived from an EMBL/GenBank/DDBJ whole genome shotgun (WGS) entry which is preliminary data.</text>
</comment>
<reference evidence="3" key="2">
    <citation type="submission" date="2021-04" db="EMBL/GenBank/DDBJ databases">
        <authorList>
            <person name="Gilroy R."/>
        </authorList>
    </citation>
    <scope>NUCLEOTIDE SEQUENCE</scope>
    <source>
        <strain evidence="3">ChiGjej1B1-98</strain>
    </source>
</reference>
<feature type="compositionally biased region" description="Pro residues" evidence="1">
    <location>
        <begin position="1"/>
        <end position="10"/>
    </location>
</feature>
<gene>
    <name evidence="3" type="ORF">H9830_12225</name>
</gene>
<evidence type="ECO:0000313" key="4">
    <source>
        <dbReference type="Proteomes" id="UP000824005"/>
    </source>
</evidence>
<evidence type="ECO:0000313" key="3">
    <source>
        <dbReference type="EMBL" id="HIY67028.1"/>
    </source>
</evidence>
<keyword evidence="2" id="KW-1133">Transmembrane helix</keyword>
<keyword evidence="2" id="KW-0472">Membrane</keyword>
<feature type="transmembrane region" description="Helical" evidence="2">
    <location>
        <begin position="151"/>
        <end position="173"/>
    </location>
</feature>
<dbReference type="Proteomes" id="UP000824005">
    <property type="component" value="Unassembled WGS sequence"/>
</dbReference>
<accession>A0A9D1YWH4</accession>
<organism evidence="3 4">
    <name type="scientific">Candidatus Agrococcus pullicola</name>
    <dbReference type="NCBI Taxonomy" id="2838429"/>
    <lineage>
        <taxon>Bacteria</taxon>
        <taxon>Bacillati</taxon>
        <taxon>Actinomycetota</taxon>
        <taxon>Actinomycetes</taxon>
        <taxon>Micrococcales</taxon>
        <taxon>Microbacteriaceae</taxon>
        <taxon>Agrococcus</taxon>
    </lineage>
</organism>
<sequence length="208" mass="21917">MTNGTPPQPNPSGYGNPMGQHGQPPRSQRPQYGNPLGRPVAFPQGAAGQRANPLGAPLANPQSTAEPFATGGQPPHGQYPMNAALLSDGASAGPQQDAQDVPWIVGTRLRPGEEIKRSTLWGIMTAVAAGLHLLIAAVGMFQMIFLSIDAFYAILPFWGILSLLVLAGVIMCFVQRGSFNRWMAIIAAGTLVISNPVGPMAIVEMILL</sequence>
<dbReference type="AlphaFoldDB" id="A0A9D1YWH4"/>
<evidence type="ECO:0000256" key="2">
    <source>
        <dbReference type="SAM" id="Phobius"/>
    </source>
</evidence>
<name>A0A9D1YWH4_9MICO</name>
<feature type="region of interest" description="Disordered" evidence="1">
    <location>
        <begin position="1"/>
        <end position="97"/>
    </location>
</feature>